<reference evidence="3 4" key="1">
    <citation type="submission" date="2020-02" db="EMBL/GenBank/DDBJ databases">
        <title>Comparative genomics of the hypocrealean fungal genus Beauvera.</title>
        <authorList>
            <person name="Showalter D.N."/>
            <person name="Bushley K.E."/>
            <person name="Rehner S.A."/>
        </authorList>
    </citation>
    <scope>NUCLEOTIDE SEQUENCE [LARGE SCALE GENOMIC DNA]</scope>
    <source>
        <strain evidence="3 4">ARSEF4384</strain>
    </source>
</reference>
<keyword evidence="2" id="KW-0472">Membrane</keyword>
<feature type="transmembrane region" description="Helical" evidence="2">
    <location>
        <begin position="12"/>
        <end position="34"/>
    </location>
</feature>
<feature type="region of interest" description="Disordered" evidence="1">
    <location>
        <begin position="238"/>
        <end position="257"/>
    </location>
</feature>
<evidence type="ECO:0000313" key="3">
    <source>
        <dbReference type="EMBL" id="KAK8141664.1"/>
    </source>
</evidence>
<sequence>MQSRALEMDASTIAAVIFGTVSLAIGLIGLYLAFAQLRVSLLRVSLRSMTIRRHVESYDRGEGQQSHELATTADRGRVFCSFAAAAEMRFLYSFENTECTSDLLSPSSVTNLGSTLVEEDNLRKNGAPEIPEKPSNGHIKILEVISAKGPATSLDEEQSLESRRLAVFVALVKVADADQAVSDCIIEKVISGTPDEEGQAVEEDQAADEDKPAAAGPRPTMSAACVKASEDFKNVVDADSHCDDTEPDSTNEVERRDSATCSAATAAFEKAWKEDSCEAQLQAELTADSA</sequence>
<evidence type="ECO:0000256" key="2">
    <source>
        <dbReference type="SAM" id="Phobius"/>
    </source>
</evidence>
<keyword evidence="2" id="KW-0812">Transmembrane</keyword>
<dbReference type="Proteomes" id="UP001397290">
    <property type="component" value="Unassembled WGS sequence"/>
</dbReference>
<organism evidence="3 4">
    <name type="scientific">Beauveria asiatica</name>
    <dbReference type="NCBI Taxonomy" id="1069075"/>
    <lineage>
        <taxon>Eukaryota</taxon>
        <taxon>Fungi</taxon>
        <taxon>Dikarya</taxon>
        <taxon>Ascomycota</taxon>
        <taxon>Pezizomycotina</taxon>
        <taxon>Sordariomycetes</taxon>
        <taxon>Hypocreomycetidae</taxon>
        <taxon>Hypocreales</taxon>
        <taxon>Cordycipitaceae</taxon>
        <taxon>Beauveria</taxon>
    </lineage>
</organism>
<dbReference type="EMBL" id="JAAHCF010000884">
    <property type="protein sequence ID" value="KAK8141664.1"/>
    <property type="molecule type" value="Genomic_DNA"/>
</dbReference>
<dbReference type="AlphaFoldDB" id="A0AAW0RI49"/>
<evidence type="ECO:0000256" key="1">
    <source>
        <dbReference type="SAM" id="MobiDB-lite"/>
    </source>
</evidence>
<feature type="compositionally biased region" description="Acidic residues" evidence="1">
    <location>
        <begin position="194"/>
        <end position="207"/>
    </location>
</feature>
<keyword evidence="4" id="KW-1185">Reference proteome</keyword>
<keyword evidence="2" id="KW-1133">Transmembrane helix</keyword>
<accession>A0AAW0RI49</accession>
<evidence type="ECO:0000313" key="4">
    <source>
        <dbReference type="Proteomes" id="UP001397290"/>
    </source>
</evidence>
<name>A0AAW0RI49_9HYPO</name>
<proteinExistence type="predicted"/>
<comment type="caution">
    <text evidence="3">The sequence shown here is derived from an EMBL/GenBank/DDBJ whole genome shotgun (WGS) entry which is preliminary data.</text>
</comment>
<feature type="region of interest" description="Disordered" evidence="1">
    <location>
        <begin position="194"/>
        <end position="221"/>
    </location>
</feature>
<protein>
    <submittedName>
        <fullName evidence="3">Uncharacterized protein</fullName>
    </submittedName>
</protein>
<gene>
    <name evidence="3" type="ORF">G3M48_010109</name>
</gene>